<evidence type="ECO:0000313" key="6">
    <source>
        <dbReference type="Proteomes" id="UP000007799"/>
    </source>
</evidence>
<dbReference type="GO" id="GO:0000139">
    <property type="term" value="C:Golgi membrane"/>
    <property type="evidence" value="ECO:0007669"/>
    <property type="project" value="TreeGrafter"/>
</dbReference>
<dbReference type="PANTHER" id="PTHR31306">
    <property type="entry name" value="ALPHA-1,6-MANNOSYLTRANSFERASE MNN11-RELATED"/>
    <property type="match status" value="1"/>
</dbReference>
<dbReference type="KEGG" id="sre:PTSG_05083"/>
<evidence type="ECO:0000256" key="2">
    <source>
        <dbReference type="ARBA" id="ARBA00022679"/>
    </source>
</evidence>
<dbReference type="InterPro" id="IPR008630">
    <property type="entry name" value="Glyco_trans_34"/>
</dbReference>
<keyword evidence="1" id="KW-0328">Glycosyltransferase</keyword>
<feature type="region of interest" description="Disordered" evidence="3">
    <location>
        <begin position="41"/>
        <end position="76"/>
    </location>
</feature>
<proteinExistence type="predicted"/>
<dbReference type="GO" id="GO:0016757">
    <property type="term" value="F:glycosyltransferase activity"/>
    <property type="evidence" value="ECO:0007669"/>
    <property type="project" value="UniProtKB-KW"/>
</dbReference>
<organism evidence="6">
    <name type="scientific">Salpingoeca rosetta (strain ATCC 50818 / BSB-021)</name>
    <dbReference type="NCBI Taxonomy" id="946362"/>
    <lineage>
        <taxon>Eukaryota</taxon>
        <taxon>Choanoflagellata</taxon>
        <taxon>Craspedida</taxon>
        <taxon>Salpingoecidae</taxon>
        <taxon>Salpingoeca</taxon>
    </lineage>
</organism>
<feature type="compositionally biased region" description="Polar residues" evidence="3">
    <location>
        <begin position="59"/>
        <end position="72"/>
    </location>
</feature>
<keyword evidence="6" id="KW-1185">Reference proteome</keyword>
<dbReference type="GO" id="GO:0006487">
    <property type="term" value="P:protein N-linked glycosylation"/>
    <property type="evidence" value="ECO:0007669"/>
    <property type="project" value="TreeGrafter"/>
</dbReference>
<sequence length="493" mass="54560">MSATRRLLRSPWIGAALAAAGCMAVYLVWSALSLTVADPASLQRQQQPQQRTGDRGSLLSRTSRRQGGQMHNSRQERSAIVGARVALVSYAHFSYNHPATRLVDAKRANMKAYADRHGYAYTLGGITSTDDEVDELLHRTANRAAHNASHAQQIYSRLRLSGSWLKGASVVEYMFASPQSSSLEAIMFTDLDAFHTNLDIRVEDVLARHPHASVLVSLHPVSTRFQGMKLPPQELQRLVQFIADCKHAHVAPPPSVTSCDSITQMFDEEQENAEPDHWLHVPVEKLPDKVWTVNAGVFIVRNDAVGRRFMLDWIRASVPSPDVLTPFSRAWVRADHLMSARASETFRLHFSYPKNAATFNHQFPLDAWAAGILTPDDATLADPITRSDQTPMSVLLERYADHVASLGPRAMNSHGYGQKDVSPSTPSTTMWHMGDWVGHCYGASRTSSSRSKGGFGEPRGRKAIKHPRLDWCLDTFTRATAADAVSSEALDCS</sequence>
<feature type="transmembrane region" description="Helical" evidence="4">
    <location>
        <begin position="12"/>
        <end position="32"/>
    </location>
</feature>
<keyword evidence="4" id="KW-0812">Transmembrane</keyword>
<reference evidence="5" key="1">
    <citation type="submission" date="2009-08" db="EMBL/GenBank/DDBJ databases">
        <title>Annotation of Salpingoeca rosetta.</title>
        <authorList>
            <consortium name="The Broad Institute Genome Sequencing Platform"/>
            <person name="Russ C."/>
            <person name="Cuomo C."/>
            <person name="Burger G."/>
            <person name="Gray M.W."/>
            <person name="Holland P.W.H."/>
            <person name="King N."/>
            <person name="Lang F.B.F."/>
            <person name="Roger A.J."/>
            <person name="Ruiz-Trillo I."/>
            <person name="Young S.K."/>
            <person name="Zeng Q."/>
            <person name="Gargeya S."/>
            <person name="Alvarado L."/>
            <person name="Berlin A."/>
            <person name="Chapman S.B."/>
            <person name="Chen Z."/>
            <person name="Freedman E."/>
            <person name="Gellesch M."/>
            <person name="Goldberg J."/>
            <person name="Griggs A."/>
            <person name="Gujja S."/>
            <person name="Heilman E."/>
            <person name="Heiman D."/>
            <person name="Howarth C."/>
            <person name="Mehta T."/>
            <person name="Neiman D."/>
            <person name="Pearson M."/>
            <person name="Roberts A."/>
            <person name="Saif S."/>
            <person name="Shea T."/>
            <person name="Shenoy N."/>
            <person name="Sisk P."/>
            <person name="Stolte C."/>
            <person name="Sykes S."/>
            <person name="White J."/>
            <person name="Yandava C."/>
            <person name="Haas B."/>
            <person name="Nusbaum C."/>
            <person name="Birren B."/>
        </authorList>
    </citation>
    <scope>NUCLEOTIDE SEQUENCE [LARGE SCALE GENOMIC DNA]</scope>
    <source>
        <strain evidence="5">ATCC 50818</strain>
    </source>
</reference>
<evidence type="ECO:0000256" key="3">
    <source>
        <dbReference type="SAM" id="MobiDB-lite"/>
    </source>
</evidence>
<dbReference type="Proteomes" id="UP000007799">
    <property type="component" value="Unassembled WGS sequence"/>
</dbReference>
<name>F2UAH2_SALR5</name>
<evidence type="ECO:0000313" key="5">
    <source>
        <dbReference type="EMBL" id="EGD73388.1"/>
    </source>
</evidence>
<dbReference type="PANTHER" id="PTHR31306:SF4">
    <property type="entry name" value="ALPHA-1,2-GALACTOSYLTRANSFERASE"/>
    <property type="match status" value="1"/>
</dbReference>
<dbReference type="InParanoid" id="F2UAH2"/>
<accession>F2UAH2</accession>
<protein>
    <submittedName>
        <fullName evidence="5">Uncharacterized protein</fullName>
    </submittedName>
</protein>
<dbReference type="RefSeq" id="XP_004993670.1">
    <property type="nucleotide sequence ID" value="XM_004993613.1"/>
</dbReference>
<keyword evidence="4" id="KW-1133">Transmembrane helix</keyword>
<keyword evidence="2" id="KW-0808">Transferase</keyword>
<dbReference type="AlphaFoldDB" id="F2UAH2"/>
<keyword evidence="4" id="KW-0472">Membrane</keyword>
<dbReference type="EMBL" id="GL832966">
    <property type="protein sequence ID" value="EGD73388.1"/>
    <property type="molecule type" value="Genomic_DNA"/>
</dbReference>
<evidence type="ECO:0000256" key="4">
    <source>
        <dbReference type="SAM" id="Phobius"/>
    </source>
</evidence>
<evidence type="ECO:0000256" key="1">
    <source>
        <dbReference type="ARBA" id="ARBA00022676"/>
    </source>
</evidence>
<dbReference type="PROSITE" id="PS51257">
    <property type="entry name" value="PROKAR_LIPOPROTEIN"/>
    <property type="match status" value="1"/>
</dbReference>
<dbReference type="GeneID" id="16074247"/>
<gene>
    <name evidence="5" type="ORF">PTSG_05083</name>
</gene>